<dbReference type="InterPro" id="IPR005019">
    <property type="entry name" value="Adenine_glyco"/>
</dbReference>
<dbReference type="EMBL" id="NRHC01000001">
    <property type="protein sequence ID" value="RIY34543.1"/>
    <property type="molecule type" value="Genomic_DNA"/>
</dbReference>
<dbReference type="PANTHER" id="PTHR30037">
    <property type="entry name" value="DNA-3-METHYLADENINE GLYCOSYLASE 1"/>
    <property type="match status" value="1"/>
</dbReference>
<dbReference type="InterPro" id="IPR011257">
    <property type="entry name" value="DNA_glycosylase"/>
</dbReference>
<dbReference type="AlphaFoldDB" id="A0A3A1Y8B5"/>
<evidence type="ECO:0000256" key="1">
    <source>
        <dbReference type="PIRSR" id="PIRSR605019-1"/>
    </source>
</evidence>
<dbReference type="GO" id="GO:0006284">
    <property type="term" value="P:base-excision repair"/>
    <property type="evidence" value="ECO:0007669"/>
    <property type="project" value="InterPro"/>
</dbReference>
<protein>
    <recommendedName>
        <fullName evidence="4">DNA-3-methyladenine glycosylase I</fullName>
    </recommendedName>
</protein>
<proteinExistence type="predicted"/>
<dbReference type="InterPro" id="IPR052891">
    <property type="entry name" value="DNA-3mA_glycosylase"/>
</dbReference>
<dbReference type="PANTHER" id="PTHR30037:SF4">
    <property type="entry name" value="DNA-3-METHYLADENINE GLYCOSYLASE I"/>
    <property type="match status" value="1"/>
</dbReference>
<feature type="binding site" evidence="1">
    <location>
        <position position="170"/>
    </location>
    <ligand>
        <name>Zn(2+)</name>
        <dbReference type="ChEBI" id="CHEBI:29105"/>
    </ligand>
</feature>
<feature type="binding site" evidence="1">
    <location>
        <position position="174"/>
    </location>
    <ligand>
        <name>Zn(2+)</name>
        <dbReference type="ChEBI" id="CHEBI:29105"/>
    </ligand>
</feature>
<reference evidence="2 3" key="1">
    <citation type="submission" date="2017-08" db="EMBL/GenBank/DDBJ databases">
        <title>Reclassification of Bisgaard taxon 37 and 44.</title>
        <authorList>
            <person name="Christensen H."/>
        </authorList>
    </citation>
    <scope>NUCLEOTIDE SEQUENCE [LARGE SCALE GENOMIC DNA]</scope>
    <source>
        <strain evidence="2 3">B96_3</strain>
    </source>
</reference>
<feature type="binding site" evidence="1">
    <location>
        <position position="9"/>
    </location>
    <ligand>
        <name>Zn(2+)</name>
        <dbReference type="ChEBI" id="CHEBI:29105"/>
    </ligand>
</feature>
<keyword evidence="1" id="KW-0479">Metal-binding</keyword>
<dbReference type="Proteomes" id="UP000265691">
    <property type="component" value="Unassembled WGS sequence"/>
</dbReference>
<dbReference type="GO" id="GO:0046872">
    <property type="term" value="F:metal ion binding"/>
    <property type="evidence" value="ECO:0007669"/>
    <property type="project" value="UniProtKB-KW"/>
</dbReference>
<accession>A0A3A1Y8B5</accession>
<sequence>MTTDKKYWCDMKMSDTAKAYHDQRWGRAITNKQDMFAMLMLECWQAGLSWEIILRKEQALNEAFFNWDCQALTQMSEEYMEKQMANPEIIRHLGKIKAMRTNAQAFIALEKQGIDFATWVWQQVDFVPQLEVKSDIILQMSRQLKKWGFKFVGTTTVQSFLEAVGVVNPHAPHCPCFNEIALVQVKLS</sequence>
<feature type="binding site" evidence="1">
    <location>
        <position position="21"/>
    </location>
    <ligand>
        <name>Zn(2+)</name>
        <dbReference type="ChEBI" id="CHEBI:29105"/>
    </ligand>
</feature>
<dbReference type="SUPFAM" id="SSF48150">
    <property type="entry name" value="DNA-glycosylase"/>
    <property type="match status" value="1"/>
</dbReference>
<comment type="caution">
    <text evidence="2">The sequence shown here is derived from an EMBL/GenBank/DDBJ whole genome shotgun (WGS) entry which is preliminary data.</text>
</comment>
<evidence type="ECO:0000313" key="3">
    <source>
        <dbReference type="Proteomes" id="UP000265691"/>
    </source>
</evidence>
<name>A0A3A1Y8B5_9GAMM</name>
<dbReference type="Pfam" id="PF03352">
    <property type="entry name" value="Adenine_glyco"/>
    <property type="match status" value="1"/>
</dbReference>
<organism evidence="2 3">
    <name type="scientific">Psittacicella hinzii</name>
    <dbReference type="NCBI Taxonomy" id="2028575"/>
    <lineage>
        <taxon>Bacteria</taxon>
        <taxon>Pseudomonadati</taxon>
        <taxon>Pseudomonadota</taxon>
        <taxon>Gammaproteobacteria</taxon>
        <taxon>Pasteurellales</taxon>
        <taxon>Psittacicellaceae</taxon>
        <taxon>Psittacicella</taxon>
    </lineage>
</organism>
<evidence type="ECO:0000313" key="2">
    <source>
        <dbReference type="EMBL" id="RIY34543.1"/>
    </source>
</evidence>
<keyword evidence="3" id="KW-1185">Reference proteome</keyword>
<evidence type="ECO:0008006" key="4">
    <source>
        <dbReference type="Google" id="ProtNLM"/>
    </source>
</evidence>
<dbReference type="RefSeq" id="WP_119524142.1">
    <property type="nucleotide sequence ID" value="NZ_NRHC01000001.1"/>
</dbReference>
<dbReference type="Gene3D" id="1.10.340.30">
    <property type="entry name" value="Hypothetical protein, domain 2"/>
    <property type="match status" value="1"/>
</dbReference>
<keyword evidence="1" id="KW-0862">Zinc</keyword>
<gene>
    <name evidence="2" type="ORF">CKF54_00010</name>
</gene>
<dbReference type="OrthoDB" id="9807664at2"/>
<dbReference type="GO" id="GO:0008725">
    <property type="term" value="F:DNA-3-methyladenine glycosylase activity"/>
    <property type="evidence" value="ECO:0007669"/>
    <property type="project" value="InterPro"/>
</dbReference>